<organism evidence="2 3">
    <name type="scientific">Lacihabitans lacunae</name>
    <dbReference type="NCBI Taxonomy" id="1028214"/>
    <lineage>
        <taxon>Bacteria</taxon>
        <taxon>Pseudomonadati</taxon>
        <taxon>Bacteroidota</taxon>
        <taxon>Cytophagia</taxon>
        <taxon>Cytophagales</taxon>
        <taxon>Leadbetterellaceae</taxon>
        <taxon>Lacihabitans</taxon>
    </lineage>
</organism>
<dbReference type="Proteomes" id="UP001595616">
    <property type="component" value="Unassembled WGS sequence"/>
</dbReference>
<name>A0ABV7YVE7_9BACT</name>
<evidence type="ECO:0000313" key="2">
    <source>
        <dbReference type="EMBL" id="MFC3810237.1"/>
    </source>
</evidence>
<keyword evidence="1" id="KW-0812">Transmembrane</keyword>
<feature type="transmembrane region" description="Helical" evidence="1">
    <location>
        <begin position="40"/>
        <end position="61"/>
    </location>
</feature>
<keyword evidence="1" id="KW-1133">Transmembrane helix</keyword>
<gene>
    <name evidence="2" type="ORF">ACFOOI_06200</name>
</gene>
<dbReference type="EMBL" id="JBHRYQ010000001">
    <property type="protein sequence ID" value="MFC3810237.1"/>
    <property type="molecule type" value="Genomic_DNA"/>
</dbReference>
<evidence type="ECO:0000313" key="3">
    <source>
        <dbReference type="Proteomes" id="UP001595616"/>
    </source>
</evidence>
<keyword evidence="1" id="KW-0472">Membrane</keyword>
<comment type="caution">
    <text evidence="2">The sequence shown here is derived from an EMBL/GenBank/DDBJ whole genome shotgun (WGS) entry which is preliminary data.</text>
</comment>
<keyword evidence="3" id="KW-1185">Reference proteome</keyword>
<feature type="transmembrane region" description="Helical" evidence="1">
    <location>
        <begin position="73"/>
        <end position="92"/>
    </location>
</feature>
<evidence type="ECO:0000256" key="1">
    <source>
        <dbReference type="SAM" id="Phobius"/>
    </source>
</evidence>
<protein>
    <recommendedName>
        <fullName evidence="4">Competence protein</fullName>
    </recommendedName>
</protein>
<reference evidence="3" key="1">
    <citation type="journal article" date="2019" name="Int. J. Syst. Evol. Microbiol.">
        <title>The Global Catalogue of Microorganisms (GCM) 10K type strain sequencing project: providing services to taxonomists for standard genome sequencing and annotation.</title>
        <authorList>
            <consortium name="The Broad Institute Genomics Platform"/>
            <consortium name="The Broad Institute Genome Sequencing Center for Infectious Disease"/>
            <person name="Wu L."/>
            <person name="Ma J."/>
        </authorList>
    </citation>
    <scope>NUCLEOTIDE SEQUENCE [LARGE SCALE GENOMIC DNA]</scope>
    <source>
        <strain evidence="3">CECT 7956</strain>
    </source>
</reference>
<proteinExistence type="predicted"/>
<dbReference type="RefSeq" id="WP_379836196.1">
    <property type="nucleotide sequence ID" value="NZ_JBHRYQ010000001.1"/>
</dbReference>
<evidence type="ECO:0008006" key="4">
    <source>
        <dbReference type="Google" id="ProtNLM"/>
    </source>
</evidence>
<sequence>MNSIHEKSSLKDKVEDYIELRKDLFILNSSKKASKILANLAVRLSFVIFGILALMFSAVGVSGILNDYFQNSYAGYFIVSGFFLILSILIFLKGKNLFLNYIGETLLNIFYDEYD</sequence>
<accession>A0ABV7YVE7</accession>